<feature type="region of interest" description="Disordered" evidence="1">
    <location>
        <begin position="87"/>
        <end position="123"/>
    </location>
</feature>
<feature type="compositionally biased region" description="Acidic residues" evidence="1">
    <location>
        <begin position="361"/>
        <end position="377"/>
    </location>
</feature>
<reference evidence="2 3" key="1">
    <citation type="submission" date="2017-07" db="EMBL/GenBank/DDBJ databases">
        <title>Genome Sequence of Sulfitobacter pseudonitzschiae Strain SMR1 Isolated from a culture of the Diatom Skeletonema marinoi.</title>
        <authorList>
            <person name="Topel M."/>
            <person name="Pinder M.I.M."/>
            <person name="Johansson O.N."/>
            <person name="Kourtchenko O."/>
            <person name="Godhe A."/>
            <person name="Clarke A.K."/>
        </authorList>
    </citation>
    <scope>NUCLEOTIDE SEQUENCE [LARGE SCALE GENOMIC DNA]</scope>
    <source>
        <strain evidence="2 3">SMR1</strain>
    </source>
</reference>
<keyword evidence="3" id="KW-1185">Reference proteome</keyword>
<sequence length="702" mass="75534">MLSNNKILTVSYGTFSCTLEGFDDSFHTMKAIAEYFRDLASDDRYFGAEPPQPDAEMLARIAEREIARRVEARTNDGRIFLNATAPQTAPAPMAPQQQAPAAESAAAEPAAQPAPAETAKAEEAAKHITPEMIPETDAVQLQDVPGDAVDYADDQDAIDSAFDRANASDMLAPPAIAAMKDAKTEAEAFFADTKTDIVAGEPEDQQAETAEAEDVVAPVRDRVVPHADSIAAKLERIRAVVSQADDDDKDDDYSEDEHAENFVPGTAHADDDYEDESEDMQAQDDALMNALMNEDDEAAEEAAEEAAQDVVAEAAADVTAALDTDDSMTMSQEDDNEDVAAILARFDDSMSDNKAEAPEVAADDSDDMNLFGDDDDNYMDEDDDEEIMIVDEDDDIDNSAASSAPRIARIVKVKRADLEAAIAQGNLEEMSDEDDEDEEDRSAIGSSLSDEDEHALMRELADVEGSMSDVEKDENNAAQAVSKLNAAGEGDMDRLMAKADAQMGEPESARNRDAFAHLRAAVAAKNSDEGIVGAKIAEDALEVRAYQTDLADVVKPRRPEARGTGSSRPAPLKLVAEQRVDSVVAASDGPVRPRRVSAAPAVVEVDSGHSFAEFAEDMGAHNLPDLLEAAAAYLVFVEEREQFSRPQVMTKVRQVIGADFSREDGLRSFGQLLRAGKIEKIKGGRFAVSGDIGFRPDQRAAG</sequence>
<feature type="region of interest" description="Disordered" evidence="1">
    <location>
        <begin position="350"/>
        <end position="377"/>
    </location>
</feature>
<gene>
    <name evidence="2" type="ORF">SULPSESMR1_00822</name>
</gene>
<evidence type="ECO:0000256" key="1">
    <source>
        <dbReference type="SAM" id="MobiDB-lite"/>
    </source>
</evidence>
<name>A0A221JYD0_9RHOB</name>
<feature type="compositionally biased region" description="Acidic residues" evidence="1">
    <location>
        <begin position="429"/>
        <end position="440"/>
    </location>
</feature>
<dbReference type="PROSITE" id="PS51257">
    <property type="entry name" value="PROKAR_LIPOPROTEIN"/>
    <property type="match status" value="1"/>
</dbReference>
<accession>A0A221JYD0</accession>
<organism evidence="2 3">
    <name type="scientific">Pseudosulfitobacter pseudonitzschiae</name>
    <dbReference type="NCBI Taxonomy" id="1402135"/>
    <lineage>
        <taxon>Bacteria</taxon>
        <taxon>Pseudomonadati</taxon>
        <taxon>Pseudomonadota</taxon>
        <taxon>Alphaproteobacteria</taxon>
        <taxon>Rhodobacterales</taxon>
        <taxon>Roseobacteraceae</taxon>
        <taxon>Pseudosulfitobacter</taxon>
    </lineage>
</organism>
<protein>
    <submittedName>
        <fullName evidence="2">Lipoprotein</fullName>
    </submittedName>
</protein>
<keyword evidence="2" id="KW-0449">Lipoprotein</keyword>
<dbReference type="OrthoDB" id="7798282at2"/>
<feature type="compositionally biased region" description="Low complexity" evidence="1">
    <location>
        <begin position="87"/>
        <end position="118"/>
    </location>
</feature>
<dbReference type="EMBL" id="CP022415">
    <property type="protein sequence ID" value="ASM71653.1"/>
    <property type="molecule type" value="Genomic_DNA"/>
</dbReference>
<feature type="region of interest" description="Disordered" evidence="1">
    <location>
        <begin position="201"/>
        <end position="220"/>
    </location>
</feature>
<dbReference type="RefSeq" id="WP_089419674.1">
    <property type="nucleotide sequence ID" value="NZ_CP022415.1"/>
</dbReference>
<feature type="compositionally biased region" description="Acidic residues" evidence="1">
    <location>
        <begin position="271"/>
        <end position="282"/>
    </location>
</feature>
<dbReference type="KEGG" id="spse:SULPSESMR1_00822"/>
<evidence type="ECO:0000313" key="2">
    <source>
        <dbReference type="EMBL" id="ASM71653.1"/>
    </source>
</evidence>
<evidence type="ECO:0000313" key="3">
    <source>
        <dbReference type="Proteomes" id="UP000199754"/>
    </source>
</evidence>
<feature type="region of interest" description="Disordered" evidence="1">
    <location>
        <begin position="423"/>
        <end position="454"/>
    </location>
</feature>
<dbReference type="Proteomes" id="UP000199754">
    <property type="component" value="Chromosome"/>
</dbReference>
<feature type="region of interest" description="Disordered" evidence="1">
    <location>
        <begin position="242"/>
        <end position="286"/>
    </location>
</feature>
<feature type="compositionally biased region" description="Acidic residues" evidence="1">
    <location>
        <begin position="201"/>
        <end position="214"/>
    </location>
</feature>
<dbReference type="AlphaFoldDB" id="A0A221JYD0"/>
<feature type="compositionally biased region" description="Acidic residues" evidence="1">
    <location>
        <begin position="244"/>
        <end position="258"/>
    </location>
</feature>
<proteinExistence type="predicted"/>